<evidence type="ECO:0000313" key="2">
    <source>
        <dbReference type="EMBL" id="CAH0022126.1"/>
    </source>
</evidence>
<evidence type="ECO:0000313" key="3">
    <source>
        <dbReference type="Proteomes" id="UP000696573"/>
    </source>
</evidence>
<dbReference type="PROSITE" id="PS50181">
    <property type="entry name" value="FBOX"/>
    <property type="match status" value="1"/>
</dbReference>
<protein>
    <recommendedName>
        <fullName evidence="1">F-box domain-containing protein</fullName>
    </recommendedName>
</protein>
<feature type="domain" description="F-box" evidence="1">
    <location>
        <begin position="1"/>
        <end position="53"/>
    </location>
</feature>
<dbReference type="EMBL" id="CABFNQ020000676">
    <property type="protein sequence ID" value="CAH0022126.1"/>
    <property type="molecule type" value="Genomic_DNA"/>
</dbReference>
<comment type="caution">
    <text evidence="2">The sequence shown here is derived from an EMBL/GenBank/DDBJ whole genome shotgun (WGS) entry which is preliminary data.</text>
</comment>
<dbReference type="Proteomes" id="UP000696573">
    <property type="component" value="Unassembled WGS sequence"/>
</dbReference>
<dbReference type="OrthoDB" id="4191831at2759"/>
<accession>A0A9N9VBK9</accession>
<organism evidence="2 3">
    <name type="scientific">Clonostachys rhizophaga</name>
    <dbReference type="NCBI Taxonomy" id="160324"/>
    <lineage>
        <taxon>Eukaryota</taxon>
        <taxon>Fungi</taxon>
        <taxon>Dikarya</taxon>
        <taxon>Ascomycota</taxon>
        <taxon>Pezizomycotina</taxon>
        <taxon>Sordariomycetes</taxon>
        <taxon>Hypocreomycetidae</taxon>
        <taxon>Hypocreales</taxon>
        <taxon>Bionectriaceae</taxon>
        <taxon>Clonostachys</taxon>
    </lineage>
</organism>
<name>A0A9N9VBK9_9HYPO</name>
<dbReference type="Pfam" id="PF00646">
    <property type="entry name" value="F-box"/>
    <property type="match status" value="1"/>
</dbReference>
<dbReference type="InterPro" id="IPR001810">
    <property type="entry name" value="F-box_dom"/>
</dbReference>
<reference evidence="2" key="1">
    <citation type="submission" date="2021-10" db="EMBL/GenBank/DDBJ databases">
        <authorList>
            <person name="Piombo E."/>
        </authorList>
    </citation>
    <scope>NUCLEOTIDE SEQUENCE</scope>
</reference>
<evidence type="ECO:0000259" key="1">
    <source>
        <dbReference type="PROSITE" id="PS50181"/>
    </source>
</evidence>
<dbReference type="AlphaFoldDB" id="A0A9N9VBK9"/>
<sequence>MAQLSNIPTEVIDNILRFVPRADLPSLCLINKSLHQTAQLFLYSTINIQWTDHPNIPKLKNPPIISLLRTLLQRPELFTYIDEVHLGGRYMYDDPERPLLDTTGLSPDLNLFIDAINKTQVSYTSLWIDRLIAGGMDALAGLLITNVSRLRCLHIGHNFVNGDDILGKVLLSKVYGELPAFERLKEVWYTKRRDYIQQRNEIFSFAASLFYLPTATSISVSMSNPATFSWPREEPNLDHITHLSIDWLLEEYLIGILVITPNLKSLYYEWIYHDDPDEELEYPLMDFDYLVDVLSFVKDTLEVFMFHMEIGDEERDGSTIELKFMGTMRGLLEFDKLRYLSIPLASRQSLYLWSSLFLQIWRFFTYDKNHSMIMEL</sequence>
<proteinExistence type="predicted"/>
<keyword evidence="3" id="KW-1185">Reference proteome</keyword>
<gene>
    <name evidence="2" type="ORF">CRHIZ90672A_00003928</name>
</gene>